<dbReference type="InterPro" id="IPR015919">
    <property type="entry name" value="Cadherin-like_sf"/>
</dbReference>
<name>A0ABD2NH50_9CUCU</name>
<protein>
    <recommendedName>
        <fullName evidence="4">Cadherin domain-containing protein</fullName>
    </recommendedName>
</protein>
<dbReference type="SUPFAM" id="SSF49313">
    <property type="entry name" value="Cadherin-like"/>
    <property type="match status" value="1"/>
</dbReference>
<evidence type="ECO:0000313" key="5">
    <source>
        <dbReference type="EMBL" id="KAL3278011.1"/>
    </source>
</evidence>
<dbReference type="InterPro" id="IPR002126">
    <property type="entry name" value="Cadherin-like_dom"/>
</dbReference>
<organism evidence="5 6">
    <name type="scientific">Cryptolaemus montrouzieri</name>
    <dbReference type="NCBI Taxonomy" id="559131"/>
    <lineage>
        <taxon>Eukaryota</taxon>
        <taxon>Metazoa</taxon>
        <taxon>Ecdysozoa</taxon>
        <taxon>Arthropoda</taxon>
        <taxon>Hexapoda</taxon>
        <taxon>Insecta</taxon>
        <taxon>Pterygota</taxon>
        <taxon>Neoptera</taxon>
        <taxon>Endopterygota</taxon>
        <taxon>Coleoptera</taxon>
        <taxon>Polyphaga</taxon>
        <taxon>Cucujiformia</taxon>
        <taxon>Coccinelloidea</taxon>
        <taxon>Coccinellidae</taxon>
        <taxon>Scymninae</taxon>
        <taxon>Scymnini</taxon>
        <taxon>Cryptolaemus</taxon>
    </lineage>
</organism>
<proteinExistence type="predicted"/>
<feature type="transmembrane region" description="Helical" evidence="3">
    <location>
        <begin position="229"/>
        <end position="251"/>
    </location>
</feature>
<keyword evidence="3" id="KW-1133">Transmembrane helix</keyword>
<keyword evidence="3" id="KW-0812">Transmembrane</keyword>
<feature type="domain" description="Cadherin" evidence="4">
    <location>
        <begin position="25"/>
        <end position="124"/>
    </location>
</feature>
<keyword evidence="6" id="KW-1185">Reference proteome</keyword>
<sequence length="332" mass="37306">MNDHIPIFYPSKFYGAFLKTYNDKSTIVTITATDGDPRDEGNLHFEISNITCTGNLHPQDPAFKIGERDGKVTPTFAITSDMNGYCMFPVNVTDNPDPNGTVHTVSTTVQINIISDDDLVEFVFMNKDQDVVKLQETIQNTIDVEFKNYNYESFMADDVYSAEYGNTTAHFYFLDSITQTPVEASEILGNLTDFEKFTQLKKNLARIDIYLGNFPSSNVVQEVMDYMKIWLMVTTFVLASLLMVLSIGFFFRNRALTQRIKNLSTTKFGSQESGLNRAGVAAPTTNKHAVEGSNPVYNSENYKQEIEAENDSGNSDDDSDLFGVENNPEFDI</sequence>
<evidence type="ECO:0000259" key="4">
    <source>
        <dbReference type="PROSITE" id="PS50268"/>
    </source>
</evidence>
<gene>
    <name evidence="5" type="ORF">HHI36_013352</name>
</gene>
<keyword evidence="3" id="KW-0472">Membrane</keyword>
<keyword evidence="1" id="KW-0106">Calcium</keyword>
<feature type="compositionally biased region" description="Acidic residues" evidence="2">
    <location>
        <begin position="307"/>
        <end position="320"/>
    </location>
</feature>
<dbReference type="AlphaFoldDB" id="A0ABD2NH50"/>
<dbReference type="CDD" id="cd11304">
    <property type="entry name" value="Cadherin_repeat"/>
    <property type="match status" value="1"/>
</dbReference>
<reference evidence="5 6" key="1">
    <citation type="journal article" date="2021" name="BMC Biol.">
        <title>Horizontally acquired antibacterial genes associated with adaptive radiation of ladybird beetles.</title>
        <authorList>
            <person name="Li H.S."/>
            <person name="Tang X.F."/>
            <person name="Huang Y.H."/>
            <person name="Xu Z.Y."/>
            <person name="Chen M.L."/>
            <person name="Du X.Y."/>
            <person name="Qiu B.Y."/>
            <person name="Chen P.T."/>
            <person name="Zhang W."/>
            <person name="Slipinski A."/>
            <person name="Escalona H.E."/>
            <person name="Waterhouse R.M."/>
            <person name="Zwick A."/>
            <person name="Pang H."/>
        </authorList>
    </citation>
    <scope>NUCLEOTIDE SEQUENCE [LARGE SCALE GENOMIC DNA]</scope>
    <source>
        <strain evidence="5">SYSU2018</strain>
    </source>
</reference>
<feature type="region of interest" description="Disordered" evidence="2">
    <location>
        <begin position="274"/>
        <end position="332"/>
    </location>
</feature>
<evidence type="ECO:0000256" key="2">
    <source>
        <dbReference type="SAM" id="MobiDB-lite"/>
    </source>
</evidence>
<dbReference type="PROSITE" id="PS50268">
    <property type="entry name" value="CADHERIN_2"/>
    <property type="match status" value="1"/>
</dbReference>
<evidence type="ECO:0000256" key="3">
    <source>
        <dbReference type="SAM" id="Phobius"/>
    </source>
</evidence>
<dbReference type="Proteomes" id="UP001516400">
    <property type="component" value="Unassembled WGS sequence"/>
</dbReference>
<comment type="caution">
    <text evidence="5">The sequence shown here is derived from an EMBL/GenBank/DDBJ whole genome shotgun (WGS) entry which is preliminary data.</text>
</comment>
<dbReference type="GO" id="GO:0005509">
    <property type="term" value="F:calcium ion binding"/>
    <property type="evidence" value="ECO:0007669"/>
    <property type="project" value="UniProtKB-UniRule"/>
</dbReference>
<accession>A0ABD2NH50</accession>
<evidence type="ECO:0000256" key="1">
    <source>
        <dbReference type="PROSITE-ProRule" id="PRU00043"/>
    </source>
</evidence>
<evidence type="ECO:0000313" key="6">
    <source>
        <dbReference type="Proteomes" id="UP001516400"/>
    </source>
</evidence>
<dbReference type="Gene3D" id="2.60.40.60">
    <property type="entry name" value="Cadherins"/>
    <property type="match status" value="1"/>
</dbReference>
<dbReference type="EMBL" id="JABFTP020000103">
    <property type="protein sequence ID" value="KAL3278011.1"/>
    <property type="molecule type" value="Genomic_DNA"/>
</dbReference>